<gene>
    <name evidence="1" type="ORF">GLOTRDRAFT_129914</name>
</gene>
<dbReference type="EMBL" id="KB469303">
    <property type="protein sequence ID" value="EPQ54564.1"/>
    <property type="molecule type" value="Genomic_DNA"/>
</dbReference>
<sequence length="53" mass="6054">MGMLRPESDNAKPKRPADNQVSHLYHTLIYTRDVEISSQVAWTAPSTSPIRTW</sequence>
<dbReference type="Proteomes" id="UP000030669">
    <property type="component" value="Unassembled WGS sequence"/>
</dbReference>
<organism evidence="1 2">
    <name type="scientific">Gloeophyllum trabeum (strain ATCC 11539 / FP-39264 / Madison 617)</name>
    <name type="common">Brown rot fungus</name>
    <dbReference type="NCBI Taxonomy" id="670483"/>
    <lineage>
        <taxon>Eukaryota</taxon>
        <taxon>Fungi</taxon>
        <taxon>Dikarya</taxon>
        <taxon>Basidiomycota</taxon>
        <taxon>Agaricomycotina</taxon>
        <taxon>Agaricomycetes</taxon>
        <taxon>Gloeophyllales</taxon>
        <taxon>Gloeophyllaceae</taxon>
        <taxon>Gloeophyllum</taxon>
    </lineage>
</organism>
<protein>
    <submittedName>
        <fullName evidence="1">Uncharacterized protein</fullName>
    </submittedName>
</protein>
<dbReference type="HOGENOM" id="CLU_3068875_0_0_1"/>
<proteinExistence type="predicted"/>
<dbReference type="KEGG" id="gtr:GLOTRDRAFT_129914"/>
<dbReference type="RefSeq" id="XP_007866851.1">
    <property type="nucleotide sequence ID" value="XM_007868660.1"/>
</dbReference>
<dbReference type="AlphaFoldDB" id="S7RP45"/>
<keyword evidence="2" id="KW-1185">Reference proteome</keyword>
<reference evidence="1 2" key="1">
    <citation type="journal article" date="2012" name="Science">
        <title>The Paleozoic origin of enzymatic lignin decomposition reconstructed from 31 fungal genomes.</title>
        <authorList>
            <person name="Floudas D."/>
            <person name="Binder M."/>
            <person name="Riley R."/>
            <person name="Barry K."/>
            <person name="Blanchette R.A."/>
            <person name="Henrissat B."/>
            <person name="Martinez A.T."/>
            <person name="Otillar R."/>
            <person name="Spatafora J.W."/>
            <person name="Yadav J.S."/>
            <person name="Aerts A."/>
            <person name="Benoit I."/>
            <person name="Boyd A."/>
            <person name="Carlson A."/>
            <person name="Copeland A."/>
            <person name="Coutinho P.M."/>
            <person name="de Vries R.P."/>
            <person name="Ferreira P."/>
            <person name="Findley K."/>
            <person name="Foster B."/>
            <person name="Gaskell J."/>
            <person name="Glotzer D."/>
            <person name="Gorecki P."/>
            <person name="Heitman J."/>
            <person name="Hesse C."/>
            <person name="Hori C."/>
            <person name="Igarashi K."/>
            <person name="Jurgens J.A."/>
            <person name="Kallen N."/>
            <person name="Kersten P."/>
            <person name="Kohler A."/>
            <person name="Kuees U."/>
            <person name="Kumar T.K.A."/>
            <person name="Kuo A."/>
            <person name="LaButti K."/>
            <person name="Larrondo L.F."/>
            <person name="Lindquist E."/>
            <person name="Ling A."/>
            <person name="Lombard V."/>
            <person name="Lucas S."/>
            <person name="Lundell T."/>
            <person name="Martin R."/>
            <person name="McLaughlin D.J."/>
            <person name="Morgenstern I."/>
            <person name="Morin E."/>
            <person name="Murat C."/>
            <person name="Nagy L.G."/>
            <person name="Nolan M."/>
            <person name="Ohm R.A."/>
            <person name="Patyshakuliyeva A."/>
            <person name="Rokas A."/>
            <person name="Ruiz-Duenas F.J."/>
            <person name="Sabat G."/>
            <person name="Salamov A."/>
            <person name="Samejima M."/>
            <person name="Schmutz J."/>
            <person name="Slot J.C."/>
            <person name="St John F."/>
            <person name="Stenlid J."/>
            <person name="Sun H."/>
            <person name="Sun S."/>
            <person name="Syed K."/>
            <person name="Tsang A."/>
            <person name="Wiebenga A."/>
            <person name="Young D."/>
            <person name="Pisabarro A."/>
            <person name="Eastwood D.C."/>
            <person name="Martin F."/>
            <person name="Cullen D."/>
            <person name="Grigoriev I.V."/>
            <person name="Hibbett D.S."/>
        </authorList>
    </citation>
    <scope>NUCLEOTIDE SEQUENCE [LARGE SCALE GENOMIC DNA]</scope>
    <source>
        <strain evidence="1 2">ATCC 11539</strain>
    </source>
</reference>
<dbReference type="GeneID" id="19302019"/>
<evidence type="ECO:0000313" key="1">
    <source>
        <dbReference type="EMBL" id="EPQ54564.1"/>
    </source>
</evidence>
<accession>S7RP45</accession>
<name>S7RP45_GLOTA</name>
<evidence type="ECO:0000313" key="2">
    <source>
        <dbReference type="Proteomes" id="UP000030669"/>
    </source>
</evidence>